<evidence type="ECO:0000256" key="2">
    <source>
        <dbReference type="ARBA" id="ARBA00022514"/>
    </source>
</evidence>
<dbReference type="PANTHER" id="PTHR12015:SF193">
    <property type="entry name" value="STROMAL CELL-DERIVED FACTOR 1"/>
    <property type="match status" value="1"/>
</dbReference>
<dbReference type="InParanoid" id="A0A672KX03"/>
<evidence type="ECO:0000256" key="1">
    <source>
        <dbReference type="ARBA" id="ARBA00022500"/>
    </source>
</evidence>
<dbReference type="AlphaFoldDB" id="A0A672KX03"/>
<evidence type="ECO:0000313" key="7">
    <source>
        <dbReference type="Proteomes" id="UP000472262"/>
    </source>
</evidence>
<reference evidence="6" key="2">
    <citation type="submission" date="2025-09" db="UniProtKB">
        <authorList>
            <consortium name="Ensembl"/>
        </authorList>
    </citation>
    <scope>IDENTIFICATION</scope>
</reference>
<keyword evidence="4" id="KW-1015">Disulfide bond</keyword>
<dbReference type="SMART" id="SM00199">
    <property type="entry name" value="SCY"/>
    <property type="match status" value="1"/>
</dbReference>
<dbReference type="InterPro" id="IPR001811">
    <property type="entry name" value="Chemokine_IL8-like_dom"/>
</dbReference>
<evidence type="ECO:0000256" key="4">
    <source>
        <dbReference type="ARBA" id="ARBA00023157"/>
    </source>
</evidence>
<dbReference type="InterPro" id="IPR036048">
    <property type="entry name" value="Interleukin_8-like_sf"/>
</dbReference>
<name>A0A672KX03_SINGR</name>
<evidence type="ECO:0000313" key="6">
    <source>
        <dbReference type="Ensembl" id="ENSSGRP00000017295.1"/>
    </source>
</evidence>
<feature type="domain" description="Chemokine interleukin-8-like" evidence="5">
    <location>
        <begin position="51"/>
        <end position="108"/>
    </location>
</feature>
<keyword evidence="7" id="KW-1185">Reference proteome</keyword>
<organism evidence="6 7">
    <name type="scientific">Sinocyclocheilus grahami</name>
    <name type="common">Dianchi golden-line fish</name>
    <name type="synonym">Barbus grahami</name>
    <dbReference type="NCBI Taxonomy" id="75366"/>
    <lineage>
        <taxon>Eukaryota</taxon>
        <taxon>Metazoa</taxon>
        <taxon>Chordata</taxon>
        <taxon>Craniata</taxon>
        <taxon>Vertebrata</taxon>
        <taxon>Euteleostomi</taxon>
        <taxon>Actinopterygii</taxon>
        <taxon>Neopterygii</taxon>
        <taxon>Teleostei</taxon>
        <taxon>Ostariophysi</taxon>
        <taxon>Cypriniformes</taxon>
        <taxon>Cyprinidae</taxon>
        <taxon>Cyprininae</taxon>
        <taxon>Sinocyclocheilus</taxon>
    </lineage>
</organism>
<keyword evidence="1" id="KW-0145">Chemotaxis</keyword>
<dbReference type="InterPro" id="IPR039809">
    <property type="entry name" value="Chemokine_b/g/d"/>
</dbReference>
<accession>A0A672KX03</accession>
<dbReference type="GO" id="GO:0005615">
    <property type="term" value="C:extracellular space"/>
    <property type="evidence" value="ECO:0007669"/>
    <property type="project" value="UniProtKB-KW"/>
</dbReference>
<sequence>MTRIFSNVYTNQTLVGRASVNSVGLFALSVNFLHFIEINVFLILSVAHAAPVGCCFDFIDFQIPSKRIVSALKTDSHCHNAAVVVTTRKSVFCVDPDEAWIKEVMRNMQWK</sequence>
<dbReference type="SUPFAM" id="SSF54117">
    <property type="entry name" value="Interleukin 8-like chemokines"/>
    <property type="match status" value="1"/>
</dbReference>
<keyword evidence="3" id="KW-0732">Signal</keyword>
<dbReference type="GO" id="GO:0006955">
    <property type="term" value="P:immune response"/>
    <property type="evidence" value="ECO:0007669"/>
    <property type="project" value="InterPro"/>
</dbReference>
<dbReference type="Ensembl" id="ENSSGRT00000018693.1">
    <property type="protein sequence ID" value="ENSSGRP00000017295.1"/>
    <property type="gene ID" value="ENSSGRG00000010475.1"/>
</dbReference>
<dbReference type="Proteomes" id="UP000472262">
    <property type="component" value="Unassembled WGS sequence"/>
</dbReference>
<protein>
    <submittedName>
        <fullName evidence="6">Chemokine (C-C motif) ligand 33, duplicate 2</fullName>
    </submittedName>
</protein>
<reference evidence="6" key="1">
    <citation type="submission" date="2025-08" db="UniProtKB">
        <authorList>
            <consortium name="Ensembl"/>
        </authorList>
    </citation>
    <scope>IDENTIFICATION</scope>
</reference>
<evidence type="ECO:0000259" key="5">
    <source>
        <dbReference type="SMART" id="SM00199"/>
    </source>
</evidence>
<evidence type="ECO:0000256" key="3">
    <source>
        <dbReference type="ARBA" id="ARBA00022729"/>
    </source>
</evidence>
<dbReference type="Gene3D" id="2.40.50.40">
    <property type="match status" value="1"/>
</dbReference>
<dbReference type="GO" id="GO:0008009">
    <property type="term" value="F:chemokine activity"/>
    <property type="evidence" value="ECO:0007669"/>
    <property type="project" value="InterPro"/>
</dbReference>
<keyword evidence="2" id="KW-0202">Cytokine</keyword>
<dbReference type="Pfam" id="PF00048">
    <property type="entry name" value="IL8"/>
    <property type="match status" value="1"/>
</dbReference>
<dbReference type="PANTHER" id="PTHR12015">
    <property type="entry name" value="SMALL INDUCIBLE CYTOKINE A"/>
    <property type="match status" value="1"/>
</dbReference>
<proteinExistence type="predicted"/>